<organism evidence="1 2">
    <name type="scientific">Mythimna loreyi</name>
    <dbReference type="NCBI Taxonomy" id="667449"/>
    <lineage>
        <taxon>Eukaryota</taxon>
        <taxon>Metazoa</taxon>
        <taxon>Ecdysozoa</taxon>
        <taxon>Arthropoda</taxon>
        <taxon>Hexapoda</taxon>
        <taxon>Insecta</taxon>
        <taxon>Pterygota</taxon>
        <taxon>Neoptera</taxon>
        <taxon>Endopterygota</taxon>
        <taxon>Lepidoptera</taxon>
        <taxon>Glossata</taxon>
        <taxon>Ditrysia</taxon>
        <taxon>Noctuoidea</taxon>
        <taxon>Noctuidae</taxon>
        <taxon>Noctuinae</taxon>
        <taxon>Hadenini</taxon>
        <taxon>Mythimna</taxon>
    </lineage>
</organism>
<keyword evidence="2" id="KW-1185">Reference proteome</keyword>
<evidence type="ECO:0000313" key="1">
    <source>
        <dbReference type="EMBL" id="KAJ8726880.1"/>
    </source>
</evidence>
<proteinExistence type="predicted"/>
<reference evidence="1" key="1">
    <citation type="submission" date="2023-03" db="EMBL/GenBank/DDBJ databases">
        <title>Chromosome-level genomes of two armyworms, Mythimna separata and Mythimna loreyi, provide insights into the biosynthesis and reception of sex pheromones.</title>
        <authorList>
            <person name="Zhao H."/>
        </authorList>
    </citation>
    <scope>NUCLEOTIDE SEQUENCE</scope>
    <source>
        <strain evidence="1">BeijingLab</strain>
    </source>
</reference>
<dbReference type="Proteomes" id="UP001231649">
    <property type="component" value="Chromosome 7"/>
</dbReference>
<sequence>MPQAAQPLMPQQVQVVQAPPIALGPEPCSMTCPSCGASIVTTLRAEPTTKTHLMALCLCCICIFLTCIPYCVDSCQNADHLCPNCNAYLGTYKR</sequence>
<gene>
    <name evidence="1" type="ORF">PYW08_015277</name>
</gene>
<comment type="caution">
    <text evidence="1">The sequence shown here is derived from an EMBL/GenBank/DDBJ whole genome shotgun (WGS) entry which is preliminary data.</text>
</comment>
<name>A0ACC2QXT7_9NEOP</name>
<evidence type="ECO:0000313" key="2">
    <source>
        <dbReference type="Proteomes" id="UP001231649"/>
    </source>
</evidence>
<accession>A0ACC2QXT7</accession>
<dbReference type="EMBL" id="CM056783">
    <property type="protein sequence ID" value="KAJ8726880.1"/>
    <property type="molecule type" value="Genomic_DNA"/>
</dbReference>
<protein>
    <submittedName>
        <fullName evidence="1">Uncharacterized protein</fullName>
    </submittedName>
</protein>